<dbReference type="InterPro" id="IPR014710">
    <property type="entry name" value="RmlC-like_jellyroll"/>
</dbReference>
<protein>
    <submittedName>
        <fullName evidence="1">Crp/Fnr family transcriptional regulator</fullName>
    </submittedName>
</protein>
<dbReference type="Proteomes" id="UP001597112">
    <property type="component" value="Unassembled WGS sequence"/>
</dbReference>
<sequence>MDTKFYFSTPNTVSMYEALRIYINKYTSSEISDADFEIVTNAFTPKHFIKRQFFLQEGEVCKYSAFIVKGAMRQYSLVNGVENIVSLGIENWWMSDRESYAMLTPSQYNIDAVEDCDVLLVTYEKMVPLVESMPIIARMITMMDQRHSIAMQKRIHNAISLTAEDRFLDLMKTNPVFLQRFPQNMIASYLGITPESLSRIRKKLATK</sequence>
<dbReference type="InterPro" id="IPR018490">
    <property type="entry name" value="cNMP-bd_dom_sf"/>
</dbReference>
<dbReference type="Gene3D" id="2.60.120.10">
    <property type="entry name" value="Jelly Rolls"/>
    <property type="match status" value="1"/>
</dbReference>
<keyword evidence="2" id="KW-1185">Reference proteome</keyword>
<gene>
    <name evidence="1" type="ORF">ACFQ21_21850</name>
</gene>
<name>A0ABW3K974_9BACT</name>
<comment type="caution">
    <text evidence="1">The sequence shown here is derived from an EMBL/GenBank/DDBJ whole genome shotgun (WGS) entry which is preliminary data.</text>
</comment>
<dbReference type="EMBL" id="JBHTKA010000008">
    <property type="protein sequence ID" value="MFD1001985.1"/>
    <property type="molecule type" value="Genomic_DNA"/>
</dbReference>
<dbReference type="RefSeq" id="WP_377582657.1">
    <property type="nucleotide sequence ID" value="NZ_JBHTKA010000008.1"/>
</dbReference>
<evidence type="ECO:0000313" key="1">
    <source>
        <dbReference type="EMBL" id="MFD1001985.1"/>
    </source>
</evidence>
<organism evidence="1 2">
    <name type="scientific">Ohtaekwangia kribbensis</name>
    <dbReference type="NCBI Taxonomy" id="688913"/>
    <lineage>
        <taxon>Bacteria</taxon>
        <taxon>Pseudomonadati</taxon>
        <taxon>Bacteroidota</taxon>
        <taxon>Cytophagia</taxon>
        <taxon>Cytophagales</taxon>
        <taxon>Fulvivirgaceae</taxon>
        <taxon>Ohtaekwangia</taxon>
    </lineage>
</organism>
<accession>A0ABW3K974</accession>
<dbReference type="SUPFAM" id="SSF51206">
    <property type="entry name" value="cAMP-binding domain-like"/>
    <property type="match status" value="1"/>
</dbReference>
<proteinExistence type="predicted"/>
<evidence type="ECO:0000313" key="2">
    <source>
        <dbReference type="Proteomes" id="UP001597112"/>
    </source>
</evidence>
<reference evidence="2" key="1">
    <citation type="journal article" date="2019" name="Int. J. Syst. Evol. Microbiol.">
        <title>The Global Catalogue of Microorganisms (GCM) 10K type strain sequencing project: providing services to taxonomists for standard genome sequencing and annotation.</title>
        <authorList>
            <consortium name="The Broad Institute Genomics Platform"/>
            <consortium name="The Broad Institute Genome Sequencing Center for Infectious Disease"/>
            <person name="Wu L."/>
            <person name="Ma J."/>
        </authorList>
    </citation>
    <scope>NUCLEOTIDE SEQUENCE [LARGE SCALE GENOMIC DNA]</scope>
    <source>
        <strain evidence="2">CCUG 58938</strain>
    </source>
</reference>